<sequence>MTLLPPSDYPWPESPHSGLLTRPHVLTESELVDGDVPPDLSDRTPVAAVGSNASLTVLRNKLGPLLQTGLPIAVAEVERLAVGHSGHVSIRGYIAAAPFVRDASRDGNASRPVTLAWFDQAQLAAIDATEPTYRRIVLPDMMPCLLHGAPLAGVEVYESRHGVLGEEGEPLELLSQADVRAWLAHRLPTTVAADLDHAQFADADRREQVRLALIEAGLVVPSGF</sequence>
<reference evidence="1" key="1">
    <citation type="submission" date="2022-06" db="EMBL/GenBank/DDBJ databases">
        <title>Ornithinimicrobium HY1793.</title>
        <authorList>
            <person name="Huang Y."/>
        </authorList>
    </citation>
    <scope>NUCLEOTIDE SEQUENCE</scope>
    <source>
        <strain evidence="1">HY1793</strain>
    </source>
</reference>
<proteinExistence type="predicted"/>
<keyword evidence="2" id="KW-1185">Reference proteome</keyword>
<organism evidence="1 2">
    <name type="scientific">Ornithinimicrobium faecis</name>
    <dbReference type="NCBI Taxonomy" id="2934158"/>
    <lineage>
        <taxon>Bacteria</taxon>
        <taxon>Bacillati</taxon>
        <taxon>Actinomycetota</taxon>
        <taxon>Actinomycetes</taxon>
        <taxon>Micrococcales</taxon>
        <taxon>Ornithinimicrobiaceae</taxon>
        <taxon>Ornithinimicrobium</taxon>
    </lineage>
</organism>
<dbReference type="RefSeq" id="WP_252591971.1">
    <property type="nucleotide sequence ID" value="NZ_CP099489.1"/>
</dbReference>
<protein>
    <submittedName>
        <fullName evidence="1">Uncharacterized protein</fullName>
    </submittedName>
</protein>
<dbReference type="Proteomes" id="UP001056455">
    <property type="component" value="Chromosome"/>
</dbReference>
<evidence type="ECO:0000313" key="2">
    <source>
        <dbReference type="Proteomes" id="UP001056455"/>
    </source>
</evidence>
<dbReference type="EMBL" id="CP099489">
    <property type="protein sequence ID" value="USQ79056.1"/>
    <property type="molecule type" value="Genomic_DNA"/>
</dbReference>
<accession>A0ABY4YR42</accession>
<gene>
    <name evidence="1" type="ORF">NF556_15725</name>
</gene>
<name>A0ABY4YR42_9MICO</name>
<evidence type="ECO:0000313" key="1">
    <source>
        <dbReference type="EMBL" id="USQ79056.1"/>
    </source>
</evidence>